<dbReference type="GeneID" id="30027970"/>
<evidence type="ECO:0000256" key="1">
    <source>
        <dbReference type="SAM" id="MobiDB-lite"/>
    </source>
</evidence>
<sequence>APASKTVHDDPVGHLQNDLAFVTHDINGIRHKSVRADNLDAVISRSVSPAKHLTQNSGILPPGSSFGSRYDTSLRSINGRSSFYDDTENRHSMVLLSTPFRLRNQGNELFLHRSDTFSRANDTFSKGYDSISRNSSRAHSPFKSPSRLNYNPNISYSERTQLSPDRSSRHLSPQRSPSPSKRVWH</sequence>
<feature type="compositionally biased region" description="Polar residues" evidence="1">
    <location>
        <begin position="146"/>
        <end position="179"/>
    </location>
</feature>
<dbReference type="STRING" id="869754.A0A1A0HH84"/>
<feature type="non-terminal residue" evidence="2">
    <location>
        <position position="1"/>
    </location>
</feature>
<keyword evidence="3" id="KW-1185">Reference proteome</keyword>
<dbReference type="Proteomes" id="UP000092555">
    <property type="component" value="Unassembled WGS sequence"/>
</dbReference>
<evidence type="ECO:0000313" key="3">
    <source>
        <dbReference type="Proteomes" id="UP000092555"/>
    </source>
</evidence>
<evidence type="ECO:0000313" key="2">
    <source>
        <dbReference type="EMBL" id="OBA23361.1"/>
    </source>
</evidence>
<dbReference type="AlphaFoldDB" id="A0A1A0HH84"/>
<name>A0A1A0HH84_9ASCO</name>
<accession>A0A1A0HH84</accession>
<comment type="caution">
    <text evidence="2">The sequence shown here is derived from an EMBL/GenBank/DDBJ whole genome shotgun (WGS) entry which is preliminary data.</text>
</comment>
<proteinExistence type="predicted"/>
<dbReference type="OrthoDB" id="3363151at2759"/>
<reference evidence="2 3" key="1">
    <citation type="submission" date="2016-05" db="EMBL/GenBank/DDBJ databases">
        <title>Comparative genomics of biotechnologically important yeasts.</title>
        <authorList>
            <consortium name="DOE Joint Genome Institute"/>
            <person name="Riley R."/>
            <person name="Haridas S."/>
            <person name="Wolfe K.H."/>
            <person name="Lopes M.R."/>
            <person name="Hittinger C.T."/>
            <person name="Goker M."/>
            <person name="Salamov A."/>
            <person name="Wisecaver J."/>
            <person name="Long T.M."/>
            <person name="Aerts A.L."/>
            <person name="Barry K."/>
            <person name="Choi C."/>
            <person name="Clum A."/>
            <person name="Coughlan A.Y."/>
            <person name="Deshpande S."/>
            <person name="Douglass A.P."/>
            <person name="Hanson S.J."/>
            <person name="Klenk H.-P."/>
            <person name="LaButti K."/>
            <person name="Lapidus A."/>
            <person name="Lindquist E."/>
            <person name="Lipzen A."/>
            <person name="Meier-kolthoff J.P."/>
            <person name="Ohm R.A."/>
            <person name="Otillar R.P."/>
            <person name="Pangilinan J."/>
            <person name="Peng Y."/>
            <person name="Rokas A."/>
            <person name="Rosa C.A."/>
            <person name="Scheuner C."/>
            <person name="Sibirny A.A."/>
            <person name="Slot J.C."/>
            <person name="Stielow J.B."/>
            <person name="Sun H."/>
            <person name="Kurtzman C.P."/>
            <person name="Blackwell M."/>
            <person name="Grigoriev I.V."/>
            <person name="Jeffries T.W."/>
        </authorList>
    </citation>
    <scope>NUCLEOTIDE SEQUENCE [LARGE SCALE GENOMIC DNA]</scope>
    <source>
        <strain evidence="2 3">NRRL YB-4993</strain>
    </source>
</reference>
<organism evidence="2 3">
    <name type="scientific">Metschnikowia bicuspidata var. bicuspidata NRRL YB-4993</name>
    <dbReference type="NCBI Taxonomy" id="869754"/>
    <lineage>
        <taxon>Eukaryota</taxon>
        <taxon>Fungi</taxon>
        <taxon>Dikarya</taxon>
        <taxon>Ascomycota</taxon>
        <taxon>Saccharomycotina</taxon>
        <taxon>Pichiomycetes</taxon>
        <taxon>Metschnikowiaceae</taxon>
        <taxon>Metschnikowia</taxon>
    </lineage>
</organism>
<protein>
    <submittedName>
        <fullName evidence="2">Uncharacterized protein</fullName>
    </submittedName>
</protein>
<dbReference type="RefSeq" id="XP_018713842.1">
    <property type="nucleotide sequence ID" value="XM_018854994.2"/>
</dbReference>
<feature type="region of interest" description="Disordered" evidence="1">
    <location>
        <begin position="126"/>
        <end position="185"/>
    </location>
</feature>
<gene>
    <name evidence="2" type="ORF">METBIDRAFT_20649</name>
</gene>
<dbReference type="EMBL" id="LXTC01000001">
    <property type="protein sequence ID" value="OBA23361.1"/>
    <property type="molecule type" value="Genomic_DNA"/>
</dbReference>
<feature type="non-terminal residue" evidence="2">
    <location>
        <position position="185"/>
    </location>
</feature>